<keyword evidence="2" id="KW-1185">Reference proteome</keyword>
<evidence type="ECO:0000313" key="2">
    <source>
        <dbReference type="Proteomes" id="UP001223016"/>
    </source>
</evidence>
<accession>A0ABT9CQH8</accession>
<name>A0ABT9CQH8_9PSED</name>
<proteinExistence type="predicted"/>
<reference evidence="1 2" key="1">
    <citation type="submission" date="2023-07" db="EMBL/GenBank/DDBJ databases">
        <title>Identification of four novel Pseudomonas species associated with bacterial leaf spot of cucurbits.</title>
        <authorList>
            <person name="Fullem K.R."/>
        </authorList>
    </citation>
    <scope>NUCLEOTIDE SEQUENCE [LARGE SCALE GENOMIC DNA]</scope>
    <source>
        <strain evidence="1 2">KFB 138</strain>
    </source>
</reference>
<evidence type="ECO:0008006" key="3">
    <source>
        <dbReference type="Google" id="ProtNLM"/>
    </source>
</evidence>
<dbReference type="EMBL" id="JAUQOO010000009">
    <property type="protein sequence ID" value="MDO7927751.1"/>
    <property type="molecule type" value="Genomic_DNA"/>
</dbReference>
<gene>
    <name evidence="1" type="ORF">Q6A51_13225</name>
</gene>
<dbReference type="Proteomes" id="UP001223016">
    <property type="component" value="Unassembled WGS sequence"/>
</dbReference>
<evidence type="ECO:0000313" key="1">
    <source>
        <dbReference type="EMBL" id="MDO7927751.1"/>
    </source>
</evidence>
<comment type="caution">
    <text evidence="1">The sequence shown here is derived from an EMBL/GenBank/DDBJ whole genome shotgun (WGS) entry which is preliminary data.</text>
</comment>
<organism evidence="1 2">
    <name type="scientific">Pseudomonas serbiensis</name>
    <dbReference type="NCBI Taxonomy" id="3064350"/>
    <lineage>
        <taxon>Bacteria</taxon>
        <taxon>Pseudomonadati</taxon>
        <taxon>Pseudomonadota</taxon>
        <taxon>Gammaproteobacteria</taxon>
        <taxon>Pseudomonadales</taxon>
        <taxon>Pseudomonadaceae</taxon>
        <taxon>Pseudomonas</taxon>
    </lineage>
</organism>
<protein>
    <recommendedName>
        <fullName evidence="3">DUF5071 domain-containing protein</fullName>
    </recommendedName>
</protein>
<dbReference type="RefSeq" id="WP_304574983.1">
    <property type="nucleotide sequence ID" value="NZ_JAUQOO010000009.1"/>
</dbReference>
<sequence>MRAMDALTQSLIDHLTQLLHSPQEDSLATLQICAPVLIENLRVVKDSAVDRREIVQQLRKAVDKWLAQHPQPDTAQQDLLVVLERELLGKSAS</sequence>